<dbReference type="Pfam" id="PF14257">
    <property type="entry name" value="DUF4349"/>
    <property type="match status" value="1"/>
</dbReference>
<feature type="compositionally biased region" description="Basic and acidic residues" evidence="1">
    <location>
        <begin position="33"/>
        <end position="45"/>
    </location>
</feature>
<gene>
    <name evidence="5" type="ORF">ACFH04_09840</name>
</gene>
<sequence>MRARHGTGNRPLAAVGAVLLAASLALAGCSARGSDDAKSAGKADKGAAAAPQSGAAGDAASRPGDAGARKPPAKPALPPASHVIRTAELTLEVPDVTKALAAARAAADEAGGYVGDETTERDERGHVVSHVVLRVPEAKYDSVLARLSGTGKLLGRKAKAQDVTDQVVDVESRITTQRASVARVCELMDRASQLSDVVTLEGELSRRQADLDALLAQQASLKDRTSLATITLGLTASAPAEESDDGGPGVVDAVTGGWHAFATAVRWLVMALGAAAPFVGALAAVYAVWWWGVRPRRAASAPAADDSSETKSGTG</sequence>
<name>A0ABV6TFT2_9ACTN</name>
<evidence type="ECO:0000256" key="2">
    <source>
        <dbReference type="SAM" id="Phobius"/>
    </source>
</evidence>
<feature type="chain" id="PRO_5046673043" evidence="3">
    <location>
        <begin position="28"/>
        <end position="315"/>
    </location>
</feature>
<keyword evidence="3" id="KW-0732">Signal</keyword>
<evidence type="ECO:0000313" key="5">
    <source>
        <dbReference type="EMBL" id="MFC0844009.1"/>
    </source>
</evidence>
<organism evidence="5 6">
    <name type="scientific">Streptomyces noboritoensis</name>
    <dbReference type="NCBI Taxonomy" id="67337"/>
    <lineage>
        <taxon>Bacteria</taxon>
        <taxon>Bacillati</taxon>
        <taxon>Actinomycetota</taxon>
        <taxon>Actinomycetes</taxon>
        <taxon>Kitasatosporales</taxon>
        <taxon>Streptomycetaceae</taxon>
        <taxon>Streptomyces</taxon>
    </lineage>
</organism>
<feature type="compositionally biased region" description="Low complexity" evidence="1">
    <location>
        <begin position="46"/>
        <end position="70"/>
    </location>
</feature>
<dbReference type="Proteomes" id="UP001589887">
    <property type="component" value="Unassembled WGS sequence"/>
</dbReference>
<protein>
    <submittedName>
        <fullName evidence="5">DUF4349 domain-containing protein</fullName>
    </submittedName>
</protein>
<comment type="caution">
    <text evidence="5">The sequence shown here is derived from an EMBL/GenBank/DDBJ whole genome shotgun (WGS) entry which is preliminary data.</text>
</comment>
<dbReference type="EMBL" id="JBHMQV010000009">
    <property type="protein sequence ID" value="MFC0844009.1"/>
    <property type="molecule type" value="Genomic_DNA"/>
</dbReference>
<feature type="region of interest" description="Disordered" evidence="1">
    <location>
        <begin position="33"/>
        <end position="79"/>
    </location>
</feature>
<evidence type="ECO:0000256" key="1">
    <source>
        <dbReference type="SAM" id="MobiDB-lite"/>
    </source>
</evidence>
<accession>A0ABV6TFT2</accession>
<feature type="transmembrane region" description="Helical" evidence="2">
    <location>
        <begin position="267"/>
        <end position="291"/>
    </location>
</feature>
<reference evidence="5 6" key="1">
    <citation type="submission" date="2024-09" db="EMBL/GenBank/DDBJ databases">
        <authorList>
            <person name="Sun Q."/>
            <person name="Mori K."/>
        </authorList>
    </citation>
    <scope>NUCLEOTIDE SEQUENCE [LARGE SCALE GENOMIC DNA]</scope>
    <source>
        <strain evidence="5 6">JCM 4557</strain>
    </source>
</reference>
<dbReference type="PROSITE" id="PS51257">
    <property type="entry name" value="PROKAR_LIPOPROTEIN"/>
    <property type="match status" value="1"/>
</dbReference>
<feature type="signal peptide" evidence="3">
    <location>
        <begin position="1"/>
        <end position="27"/>
    </location>
</feature>
<feature type="domain" description="DUF4349" evidence="4">
    <location>
        <begin position="82"/>
        <end position="290"/>
    </location>
</feature>
<proteinExistence type="predicted"/>
<keyword evidence="2" id="KW-0472">Membrane</keyword>
<keyword evidence="6" id="KW-1185">Reference proteome</keyword>
<evidence type="ECO:0000313" key="6">
    <source>
        <dbReference type="Proteomes" id="UP001589887"/>
    </source>
</evidence>
<keyword evidence="2" id="KW-1133">Transmembrane helix</keyword>
<dbReference type="RefSeq" id="WP_394317934.1">
    <property type="nucleotide sequence ID" value="NZ_JBHMQV010000009.1"/>
</dbReference>
<evidence type="ECO:0000256" key="3">
    <source>
        <dbReference type="SAM" id="SignalP"/>
    </source>
</evidence>
<keyword evidence="2" id="KW-0812">Transmembrane</keyword>
<evidence type="ECO:0000259" key="4">
    <source>
        <dbReference type="Pfam" id="PF14257"/>
    </source>
</evidence>
<dbReference type="InterPro" id="IPR025645">
    <property type="entry name" value="DUF4349"/>
</dbReference>